<keyword evidence="7 12" id="KW-0378">Hydrolase</keyword>
<comment type="catalytic activity">
    <reaction evidence="10">
        <text>8-oxo-dGTP + H2O = 8-oxo-dGMP + diphosphate + H(+)</text>
        <dbReference type="Rhea" id="RHEA:31575"/>
        <dbReference type="ChEBI" id="CHEBI:15377"/>
        <dbReference type="ChEBI" id="CHEBI:15378"/>
        <dbReference type="ChEBI" id="CHEBI:33019"/>
        <dbReference type="ChEBI" id="CHEBI:63224"/>
        <dbReference type="ChEBI" id="CHEBI:77896"/>
        <dbReference type="EC" id="3.6.1.55"/>
    </reaction>
</comment>
<dbReference type="EMBL" id="BAAAQB010000010">
    <property type="protein sequence ID" value="GAA2128629.1"/>
    <property type="molecule type" value="Genomic_DNA"/>
</dbReference>
<sequence length="154" mass="16611">MTGLINVVGGAVVDSLAEPGKLLVARRTAPPQFAGMWEFPGGKVEPGEAAEDALHRELREELGVQVRLGAELPAATAAGWPLNEKAAMRVWFAELEDGEPLPLEDHDELRWLDLRNSEDVLGLPWIPADFPIVEALLAAVHAARLRGGGAELIR</sequence>
<dbReference type="EC" id="3.6.1.55" evidence="11"/>
<accession>A0ABP5KBD9</accession>
<evidence type="ECO:0000313" key="14">
    <source>
        <dbReference type="EMBL" id="GAA2128629.1"/>
    </source>
</evidence>
<dbReference type="InterPro" id="IPR020476">
    <property type="entry name" value="Nudix_hydrolase"/>
</dbReference>
<dbReference type="InterPro" id="IPR000086">
    <property type="entry name" value="NUDIX_hydrolase_dom"/>
</dbReference>
<dbReference type="InterPro" id="IPR020084">
    <property type="entry name" value="NUDIX_hydrolase_CS"/>
</dbReference>
<dbReference type="Pfam" id="PF00293">
    <property type="entry name" value="NUDIX"/>
    <property type="match status" value="1"/>
</dbReference>
<name>A0ABP5KBD9_9MICC</name>
<dbReference type="Proteomes" id="UP001500102">
    <property type="component" value="Unassembled WGS sequence"/>
</dbReference>
<evidence type="ECO:0000256" key="5">
    <source>
        <dbReference type="ARBA" id="ARBA00022723"/>
    </source>
</evidence>
<feature type="domain" description="Nudix hydrolase" evidence="13">
    <location>
        <begin position="3"/>
        <end position="140"/>
    </location>
</feature>
<keyword evidence="9" id="KW-0234">DNA repair</keyword>
<comment type="cofactor">
    <cofactor evidence="1">
        <name>Mg(2+)</name>
        <dbReference type="ChEBI" id="CHEBI:18420"/>
    </cofactor>
</comment>
<comment type="caution">
    <text evidence="14">The sequence shown here is derived from an EMBL/GenBank/DDBJ whole genome shotgun (WGS) entry which is preliminary data.</text>
</comment>
<evidence type="ECO:0000256" key="11">
    <source>
        <dbReference type="ARBA" id="ARBA00038905"/>
    </source>
</evidence>
<dbReference type="PROSITE" id="PS00893">
    <property type="entry name" value="NUDIX_BOX"/>
    <property type="match status" value="1"/>
</dbReference>
<evidence type="ECO:0000256" key="1">
    <source>
        <dbReference type="ARBA" id="ARBA00001946"/>
    </source>
</evidence>
<protein>
    <recommendedName>
        <fullName evidence="11">8-oxo-dGTP diphosphatase</fullName>
        <ecNumber evidence="11">3.6.1.55</ecNumber>
    </recommendedName>
</protein>
<evidence type="ECO:0000256" key="6">
    <source>
        <dbReference type="ARBA" id="ARBA00022763"/>
    </source>
</evidence>
<keyword evidence="6" id="KW-0227">DNA damage</keyword>
<evidence type="ECO:0000256" key="2">
    <source>
        <dbReference type="ARBA" id="ARBA00005582"/>
    </source>
</evidence>
<keyword evidence="5" id="KW-0479">Metal-binding</keyword>
<keyword evidence="3" id="KW-0515">Mutator protein</keyword>
<evidence type="ECO:0000256" key="9">
    <source>
        <dbReference type="ARBA" id="ARBA00023204"/>
    </source>
</evidence>
<evidence type="ECO:0000256" key="12">
    <source>
        <dbReference type="RuleBase" id="RU003476"/>
    </source>
</evidence>
<reference evidence="15" key="1">
    <citation type="journal article" date="2019" name="Int. J. Syst. Evol. Microbiol.">
        <title>The Global Catalogue of Microorganisms (GCM) 10K type strain sequencing project: providing services to taxonomists for standard genome sequencing and annotation.</title>
        <authorList>
            <consortium name="The Broad Institute Genomics Platform"/>
            <consortium name="The Broad Institute Genome Sequencing Center for Infectious Disease"/>
            <person name="Wu L."/>
            <person name="Ma J."/>
        </authorList>
    </citation>
    <scope>NUCLEOTIDE SEQUENCE [LARGE SCALE GENOMIC DNA]</scope>
    <source>
        <strain evidence="15">JCM 15921</strain>
    </source>
</reference>
<keyword evidence="8" id="KW-0460">Magnesium</keyword>
<dbReference type="PANTHER" id="PTHR47707">
    <property type="entry name" value="8-OXO-DGTP DIPHOSPHATASE"/>
    <property type="match status" value="1"/>
</dbReference>
<dbReference type="PROSITE" id="PS51462">
    <property type="entry name" value="NUDIX"/>
    <property type="match status" value="1"/>
</dbReference>
<dbReference type="CDD" id="cd03425">
    <property type="entry name" value="NUDIX_MutT_NudA_like"/>
    <property type="match status" value="1"/>
</dbReference>
<evidence type="ECO:0000256" key="10">
    <source>
        <dbReference type="ARBA" id="ARBA00035861"/>
    </source>
</evidence>
<evidence type="ECO:0000259" key="13">
    <source>
        <dbReference type="PROSITE" id="PS51462"/>
    </source>
</evidence>
<dbReference type="PANTHER" id="PTHR47707:SF1">
    <property type="entry name" value="NUDIX HYDROLASE FAMILY PROTEIN"/>
    <property type="match status" value="1"/>
</dbReference>
<evidence type="ECO:0000313" key="15">
    <source>
        <dbReference type="Proteomes" id="UP001500102"/>
    </source>
</evidence>
<evidence type="ECO:0000256" key="3">
    <source>
        <dbReference type="ARBA" id="ARBA00022457"/>
    </source>
</evidence>
<gene>
    <name evidence="14" type="ORF">GCM10009825_08240</name>
</gene>
<dbReference type="InterPro" id="IPR015797">
    <property type="entry name" value="NUDIX_hydrolase-like_dom_sf"/>
</dbReference>
<dbReference type="RefSeq" id="WP_344362417.1">
    <property type="nucleotide sequence ID" value="NZ_BAAAQB010000010.1"/>
</dbReference>
<evidence type="ECO:0000256" key="7">
    <source>
        <dbReference type="ARBA" id="ARBA00022801"/>
    </source>
</evidence>
<proteinExistence type="inferred from homology"/>
<comment type="similarity">
    <text evidence="2 12">Belongs to the Nudix hydrolase family.</text>
</comment>
<dbReference type="PRINTS" id="PR00502">
    <property type="entry name" value="NUDIXFAMILY"/>
</dbReference>
<dbReference type="InterPro" id="IPR047127">
    <property type="entry name" value="MutT-like"/>
</dbReference>
<keyword evidence="4" id="KW-0235">DNA replication</keyword>
<evidence type="ECO:0000256" key="4">
    <source>
        <dbReference type="ARBA" id="ARBA00022705"/>
    </source>
</evidence>
<evidence type="ECO:0000256" key="8">
    <source>
        <dbReference type="ARBA" id="ARBA00022842"/>
    </source>
</evidence>
<keyword evidence="15" id="KW-1185">Reference proteome</keyword>
<dbReference type="Gene3D" id="3.90.79.10">
    <property type="entry name" value="Nucleoside Triphosphate Pyrophosphohydrolase"/>
    <property type="match status" value="1"/>
</dbReference>
<organism evidence="14 15">
    <name type="scientific">Arthrobacter humicola</name>
    <dbReference type="NCBI Taxonomy" id="409291"/>
    <lineage>
        <taxon>Bacteria</taxon>
        <taxon>Bacillati</taxon>
        <taxon>Actinomycetota</taxon>
        <taxon>Actinomycetes</taxon>
        <taxon>Micrococcales</taxon>
        <taxon>Micrococcaceae</taxon>
        <taxon>Arthrobacter</taxon>
    </lineage>
</organism>
<dbReference type="SUPFAM" id="SSF55811">
    <property type="entry name" value="Nudix"/>
    <property type="match status" value="1"/>
</dbReference>